<proteinExistence type="predicted"/>
<evidence type="ECO:0000313" key="1">
    <source>
        <dbReference type="EMBL" id="CAF4280416.1"/>
    </source>
</evidence>
<dbReference type="AlphaFoldDB" id="A0A8S2TCQ2"/>
<dbReference type="Proteomes" id="UP000676336">
    <property type="component" value="Unassembled WGS sequence"/>
</dbReference>
<name>A0A8S2TCQ2_9BILA</name>
<organism evidence="1 2">
    <name type="scientific">Rotaria magnacalcarata</name>
    <dbReference type="NCBI Taxonomy" id="392030"/>
    <lineage>
        <taxon>Eukaryota</taxon>
        <taxon>Metazoa</taxon>
        <taxon>Spiralia</taxon>
        <taxon>Gnathifera</taxon>
        <taxon>Rotifera</taxon>
        <taxon>Eurotatoria</taxon>
        <taxon>Bdelloidea</taxon>
        <taxon>Philodinida</taxon>
        <taxon>Philodinidae</taxon>
        <taxon>Rotaria</taxon>
    </lineage>
</organism>
<accession>A0A8S2TCQ2</accession>
<gene>
    <name evidence="1" type="ORF">SMN809_LOCUS25230</name>
</gene>
<comment type="caution">
    <text evidence="1">The sequence shown here is derived from an EMBL/GenBank/DDBJ whole genome shotgun (WGS) entry which is preliminary data.</text>
</comment>
<protein>
    <submittedName>
        <fullName evidence="1">Uncharacterized protein</fullName>
    </submittedName>
</protein>
<reference evidence="1" key="1">
    <citation type="submission" date="2021-02" db="EMBL/GenBank/DDBJ databases">
        <authorList>
            <person name="Nowell W R."/>
        </authorList>
    </citation>
    <scope>NUCLEOTIDE SEQUENCE</scope>
</reference>
<evidence type="ECO:0000313" key="2">
    <source>
        <dbReference type="Proteomes" id="UP000676336"/>
    </source>
</evidence>
<dbReference type="EMBL" id="CAJOBI010032528">
    <property type="protein sequence ID" value="CAF4280416.1"/>
    <property type="molecule type" value="Genomic_DNA"/>
</dbReference>
<sequence length="108" mass="13178">MDKHLRNHFTKDRIKKHLHRTGLLNRNGRFLTEVEYQNRFRDIETGRQNVLKYDEALLEVLIVLGEEQYKLFCQEMEKIKKALQCKYRQAEVFFIFFISIDNYNAIHQ</sequence>